<organism evidence="2 3">
    <name type="scientific">Lagenidium giganteum</name>
    <dbReference type="NCBI Taxonomy" id="4803"/>
    <lineage>
        <taxon>Eukaryota</taxon>
        <taxon>Sar</taxon>
        <taxon>Stramenopiles</taxon>
        <taxon>Oomycota</taxon>
        <taxon>Peronosporomycetes</taxon>
        <taxon>Pythiales</taxon>
        <taxon>Pythiaceae</taxon>
    </lineage>
</organism>
<dbReference type="AlphaFoldDB" id="A0AAV2Z7F9"/>
<gene>
    <name evidence="2" type="ORF">N0F65_002931</name>
</gene>
<dbReference type="Proteomes" id="UP001146120">
    <property type="component" value="Unassembled WGS sequence"/>
</dbReference>
<dbReference type="InterPro" id="IPR013103">
    <property type="entry name" value="RVT_2"/>
</dbReference>
<keyword evidence="3" id="KW-1185">Reference proteome</keyword>
<dbReference type="EMBL" id="DAKRPA010000041">
    <property type="protein sequence ID" value="DBA01815.1"/>
    <property type="molecule type" value="Genomic_DNA"/>
</dbReference>
<name>A0AAV2Z7F9_9STRA</name>
<protein>
    <recommendedName>
        <fullName evidence="1">Reverse transcriptase Ty1/copia-type domain-containing protein</fullName>
    </recommendedName>
</protein>
<accession>A0AAV2Z7F9</accession>
<feature type="domain" description="Reverse transcriptase Ty1/copia-type" evidence="1">
    <location>
        <begin position="114"/>
        <end position="226"/>
    </location>
</feature>
<comment type="caution">
    <text evidence="2">The sequence shown here is derived from an EMBL/GenBank/DDBJ whole genome shotgun (WGS) entry which is preliminary data.</text>
</comment>
<reference evidence="2" key="1">
    <citation type="submission" date="2022-11" db="EMBL/GenBank/DDBJ databases">
        <authorList>
            <person name="Morgan W.R."/>
            <person name="Tartar A."/>
        </authorList>
    </citation>
    <scope>NUCLEOTIDE SEQUENCE</scope>
    <source>
        <strain evidence="2">ARSEF 373</strain>
    </source>
</reference>
<dbReference type="Pfam" id="PF07727">
    <property type="entry name" value="RVT_2"/>
    <property type="match status" value="1"/>
</dbReference>
<evidence type="ECO:0000259" key="1">
    <source>
        <dbReference type="Pfam" id="PF07727"/>
    </source>
</evidence>
<evidence type="ECO:0000313" key="2">
    <source>
        <dbReference type="EMBL" id="DBA01815.1"/>
    </source>
</evidence>
<reference evidence="2" key="2">
    <citation type="journal article" date="2023" name="Microbiol Resour">
        <title>Decontamination and Annotation of the Draft Genome Sequence of the Oomycete Lagenidium giganteum ARSEF 373.</title>
        <authorList>
            <person name="Morgan W.R."/>
            <person name="Tartar A."/>
        </authorList>
    </citation>
    <scope>NUCLEOTIDE SEQUENCE</scope>
    <source>
        <strain evidence="2">ARSEF 373</strain>
    </source>
</reference>
<evidence type="ECO:0000313" key="3">
    <source>
        <dbReference type="Proteomes" id="UP001146120"/>
    </source>
</evidence>
<proteinExistence type="predicted"/>
<sequence length="228" mass="25417">MASVNVARALPLLIDFVPHCAARLSKGVASGPQVLTKTDCSAKNPILSAVERLHQAEALVALENVADKVYMDGVAQHAVIPEPTTTYEEAMRSPDAENWRAAMADEISSIRRHKTWEECELPPGKRALRTKWIFKVKRNSDGTMQRFKARLVVVGCMQKVGIDYHEVFAPVVRMESLRIVLAIVTIEDLECGQVDFDTAFVNGDCEDEVYVHQPDGIHRGEKHSVLRL</sequence>